<sequence length="56" mass="6122">MRGEDLRRTPCSKLGGDSPPRAWGGHLDIWIDVMRKRLTPTCVGRTAAGDACAGRR</sequence>
<dbReference type="AntiFam" id="ANF00006">
    <property type="entry name" value="Translation of CRISPR region"/>
</dbReference>
<reference evidence="3" key="1">
    <citation type="submission" date="2015-04" db="EMBL/GenBank/DDBJ databases">
        <title>Physiological reanalysis, assessment of diazotrophy, and genome sequences of multiple isolates of Streptomyces thermoautotrophicus.</title>
        <authorList>
            <person name="MacKellar D.C."/>
            <person name="Lieber L."/>
            <person name="Norman J."/>
            <person name="Bolger A."/>
            <person name="Tobin C."/>
            <person name="Murray J.W."/>
            <person name="Chang R."/>
            <person name="Ford T."/>
            <person name="Nguyen P.Q."/>
            <person name="Woodward J."/>
            <person name="Permingeat H."/>
            <person name="Joshi N.S."/>
            <person name="Silver P.A."/>
            <person name="Usadel B."/>
            <person name="Rutherford A.W."/>
            <person name="Friesen M."/>
            <person name="Prell J."/>
        </authorList>
    </citation>
    <scope>NUCLEOTIDE SEQUENCE [LARGE SCALE GENOMIC DNA]</scope>
    <source>
        <strain evidence="3">H1</strain>
    </source>
</reference>
<protein>
    <submittedName>
        <fullName evidence="2">Uncharacterized protein</fullName>
    </submittedName>
</protein>
<proteinExistence type="predicted"/>
<evidence type="ECO:0000256" key="1">
    <source>
        <dbReference type="SAM" id="MobiDB-lite"/>
    </source>
</evidence>
<evidence type="ECO:0000313" key="2">
    <source>
        <dbReference type="EMBL" id="KWX02913.1"/>
    </source>
</evidence>
<organism evidence="2 3">
    <name type="scientific">Carbonactinospora thermoautotrophica</name>
    <dbReference type="NCBI Taxonomy" id="1469144"/>
    <lineage>
        <taxon>Bacteria</taxon>
        <taxon>Bacillati</taxon>
        <taxon>Actinomycetota</taxon>
        <taxon>Actinomycetes</taxon>
        <taxon>Kitasatosporales</taxon>
        <taxon>Carbonactinosporaceae</taxon>
        <taxon>Carbonactinospora</taxon>
    </lineage>
</organism>
<feature type="region of interest" description="Disordered" evidence="1">
    <location>
        <begin position="1"/>
        <end position="20"/>
    </location>
</feature>
<evidence type="ECO:0000313" key="3">
    <source>
        <dbReference type="Proteomes" id="UP000070188"/>
    </source>
</evidence>
<comment type="caution">
    <text evidence="2">The sequence shown here is derived from an EMBL/GenBank/DDBJ whole genome shotgun (WGS) entry which is preliminary data.</text>
</comment>
<gene>
    <name evidence="2" type="ORF">LI90_3962</name>
</gene>
<dbReference type="AlphaFoldDB" id="A0A132MYL1"/>
<dbReference type="PATRIC" id="fig|1469144.10.peg.4245"/>
<dbReference type="AntiFam" id="ANF00057">
    <property type="entry name" value="Translation of E. coli type CRISPR repeat"/>
</dbReference>
<dbReference type="Proteomes" id="UP000070188">
    <property type="component" value="Unassembled WGS sequence"/>
</dbReference>
<name>A0A132MYL1_9ACTN</name>
<dbReference type="EMBL" id="LAXD01000001">
    <property type="protein sequence ID" value="KWX02913.1"/>
    <property type="molecule type" value="Genomic_DNA"/>
</dbReference>
<keyword evidence="3" id="KW-1185">Reference proteome</keyword>
<accession>A0A132MYL1</accession>